<evidence type="ECO:0000256" key="3">
    <source>
        <dbReference type="ARBA" id="ARBA00023004"/>
    </source>
</evidence>
<keyword evidence="5" id="KW-1133">Transmembrane helix</keyword>
<dbReference type="InterPro" id="IPR001199">
    <property type="entry name" value="Cyt_B5-like_heme/steroid-bd"/>
</dbReference>
<protein>
    <submittedName>
        <fullName evidence="7">Cytochrome b5</fullName>
    </submittedName>
</protein>
<evidence type="ECO:0000256" key="2">
    <source>
        <dbReference type="ARBA" id="ARBA00022723"/>
    </source>
</evidence>
<comment type="similarity">
    <text evidence="4">Belongs to the cytochrome b5 family.</text>
</comment>
<keyword evidence="1" id="KW-0349">Heme</keyword>
<dbReference type="GO" id="GO:0020037">
    <property type="term" value="F:heme binding"/>
    <property type="evidence" value="ECO:0007669"/>
    <property type="project" value="TreeGrafter"/>
</dbReference>
<name>A0A9P4SCM2_9PEZI</name>
<dbReference type="SMART" id="SM01117">
    <property type="entry name" value="Cyt-b5"/>
    <property type="match status" value="1"/>
</dbReference>
<dbReference type="PROSITE" id="PS50255">
    <property type="entry name" value="CYTOCHROME_B5_2"/>
    <property type="match status" value="1"/>
</dbReference>
<accession>A0A9P4SCM2</accession>
<keyword evidence="8" id="KW-1185">Reference proteome</keyword>
<reference evidence="7" key="1">
    <citation type="journal article" date="2020" name="Stud. Mycol.">
        <title>101 Dothideomycetes genomes: a test case for predicting lifestyles and emergence of pathogens.</title>
        <authorList>
            <person name="Haridas S."/>
            <person name="Albert R."/>
            <person name="Binder M."/>
            <person name="Bloem J."/>
            <person name="Labutti K."/>
            <person name="Salamov A."/>
            <person name="Andreopoulos B."/>
            <person name="Baker S."/>
            <person name="Barry K."/>
            <person name="Bills G."/>
            <person name="Bluhm B."/>
            <person name="Cannon C."/>
            <person name="Castanera R."/>
            <person name="Culley D."/>
            <person name="Daum C."/>
            <person name="Ezra D."/>
            <person name="Gonzalez J."/>
            <person name="Henrissat B."/>
            <person name="Kuo A."/>
            <person name="Liang C."/>
            <person name="Lipzen A."/>
            <person name="Lutzoni F."/>
            <person name="Magnuson J."/>
            <person name="Mondo S."/>
            <person name="Nolan M."/>
            <person name="Ohm R."/>
            <person name="Pangilinan J."/>
            <person name="Park H.-J."/>
            <person name="Ramirez L."/>
            <person name="Alfaro M."/>
            <person name="Sun H."/>
            <person name="Tritt A."/>
            <person name="Yoshinaga Y."/>
            <person name="Zwiers L.-H."/>
            <person name="Turgeon B."/>
            <person name="Goodwin S."/>
            <person name="Spatafora J."/>
            <person name="Crous P."/>
            <person name="Grigoriev I."/>
        </authorList>
    </citation>
    <scope>NUCLEOTIDE SEQUENCE</scope>
    <source>
        <strain evidence="7">CBS 101060</strain>
    </source>
</reference>
<dbReference type="Pfam" id="PF00173">
    <property type="entry name" value="Cyt-b5"/>
    <property type="match status" value="1"/>
</dbReference>
<dbReference type="Gene3D" id="3.10.120.10">
    <property type="entry name" value="Cytochrome b5-like heme/steroid binding domain"/>
    <property type="match status" value="1"/>
</dbReference>
<keyword evidence="5" id="KW-0472">Membrane</keyword>
<dbReference type="PANTHER" id="PTHR19359">
    <property type="entry name" value="CYTOCHROME B5"/>
    <property type="match status" value="1"/>
</dbReference>
<dbReference type="Proteomes" id="UP000799429">
    <property type="component" value="Unassembled WGS sequence"/>
</dbReference>
<evidence type="ECO:0000256" key="5">
    <source>
        <dbReference type="SAM" id="Phobius"/>
    </source>
</evidence>
<feature type="transmembrane region" description="Helical" evidence="5">
    <location>
        <begin position="121"/>
        <end position="143"/>
    </location>
</feature>
<dbReference type="OrthoDB" id="260519at2759"/>
<gene>
    <name evidence="7" type="ORF">M501DRAFT_991916</name>
</gene>
<dbReference type="AlphaFoldDB" id="A0A9P4SCM2"/>
<evidence type="ECO:0000313" key="8">
    <source>
        <dbReference type="Proteomes" id="UP000799429"/>
    </source>
</evidence>
<comment type="caution">
    <text evidence="7">The sequence shown here is derived from an EMBL/GenBank/DDBJ whole genome shotgun (WGS) entry which is preliminary data.</text>
</comment>
<sequence length="152" mass="15834">MIALNADQSIPFTALSSHNSPKDLWIAVNGHVFDLTSFAADHPGGADVLTDCAGTDGSEVYAYAGHSEGAMETLGRYRVGVLEGWECTSTLNTEPADVKSTIKGTGSAIPTLLNVARANSAYLLSGLAVLAVVSCVYALFGALTENALDMEH</sequence>
<evidence type="ECO:0000256" key="1">
    <source>
        <dbReference type="ARBA" id="ARBA00022617"/>
    </source>
</evidence>
<dbReference type="GO" id="GO:0016020">
    <property type="term" value="C:membrane"/>
    <property type="evidence" value="ECO:0007669"/>
    <property type="project" value="TreeGrafter"/>
</dbReference>
<keyword evidence="3" id="KW-0408">Iron</keyword>
<dbReference type="SUPFAM" id="SSF55856">
    <property type="entry name" value="Cytochrome b5-like heme/steroid binding domain"/>
    <property type="match status" value="1"/>
</dbReference>
<keyword evidence="2" id="KW-0479">Metal-binding</keyword>
<dbReference type="EMBL" id="MU006094">
    <property type="protein sequence ID" value="KAF2839929.1"/>
    <property type="molecule type" value="Genomic_DNA"/>
</dbReference>
<evidence type="ECO:0000259" key="6">
    <source>
        <dbReference type="PROSITE" id="PS50255"/>
    </source>
</evidence>
<dbReference type="InterPro" id="IPR050668">
    <property type="entry name" value="Cytochrome_b5"/>
</dbReference>
<dbReference type="InterPro" id="IPR036400">
    <property type="entry name" value="Cyt_B5-like_heme/steroid_sf"/>
</dbReference>
<evidence type="ECO:0000256" key="4">
    <source>
        <dbReference type="ARBA" id="ARBA00038168"/>
    </source>
</evidence>
<dbReference type="PANTHER" id="PTHR19359:SF14">
    <property type="entry name" value="CYTOCHROME B5 A"/>
    <property type="match status" value="1"/>
</dbReference>
<dbReference type="GO" id="GO:0046872">
    <property type="term" value="F:metal ion binding"/>
    <property type="evidence" value="ECO:0007669"/>
    <property type="project" value="UniProtKB-KW"/>
</dbReference>
<evidence type="ECO:0000313" key="7">
    <source>
        <dbReference type="EMBL" id="KAF2839929.1"/>
    </source>
</evidence>
<feature type="domain" description="Cytochrome b5 heme-binding" evidence="6">
    <location>
        <begin position="7"/>
        <end position="83"/>
    </location>
</feature>
<proteinExistence type="inferred from homology"/>
<organism evidence="7 8">
    <name type="scientific">Patellaria atrata CBS 101060</name>
    <dbReference type="NCBI Taxonomy" id="1346257"/>
    <lineage>
        <taxon>Eukaryota</taxon>
        <taxon>Fungi</taxon>
        <taxon>Dikarya</taxon>
        <taxon>Ascomycota</taxon>
        <taxon>Pezizomycotina</taxon>
        <taxon>Dothideomycetes</taxon>
        <taxon>Dothideomycetes incertae sedis</taxon>
        <taxon>Patellariales</taxon>
        <taxon>Patellariaceae</taxon>
        <taxon>Patellaria</taxon>
    </lineage>
</organism>
<dbReference type="PRINTS" id="PR00363">
    <property type="entry name" value="CYTOCHROMEB5"/>
</dbReference>
<keyword evidence="5" id="KW-0812">Transmembrane</keyword>